<feature type="transmembrane region" description="Helical" evidence="2">
    <location>
        <begin position="52"/>
        <end position="76"/>
    </location>
</feature>
<dbReference type="AlphaFoldDB" id="A0A541AXK3"/>
<keyword evidence="4" id="KW-0540">Nuclease</keyword>
<keyword evidence="5" id="KW-1185">Reference proteome</keyword>
<organism evidence="4 5">
    <name type="scientific">Pyrrhoderma noxium</name>
    <dbReference type="NCBI Taxonomy" id="2282107"/>
    <lineage>
        <taxon>Eukaryota</taxon>
        <taxon>Fungi</taxon>
        <taxon>Dikarya</taxon>
        <taxon>Basidiomycota</taxon>
        <taxon>Agaricomycotina</taxon>
        <taxon>Agaricomycetes</taxon>
        <taxon>Hymenochaetales</taxon>
        <taxon>Hymenochaetaceae</taxon>
        <taxon>Pyrrhoderma</taxon>
    </lineage>
</organism>
<dbReference type="GO" id="GO:0005739">
    <property type="term" value="C:mitochondrion"/>
    <property type="evidence" value="ECO:0007669"/>
    <property type="project" value="UniProtKB-ARBA"/>
</dbReference>
<evidence type="ECO:0000313" key="5">
    <source>
        <dbReference type="Proteomes" id="UP000217199"/>
    </source>
</evidence>
<geneLocation type="mitochondrion" evidence="4"/>
<dbReference type="GO" id="GO:0004519">
    <property type="term" value="F:endonuclease activity"/>
    <property type="evidence" value="ECO:0007669"/>
    <property type="project" value="UniProtKB-KW"/>
</dbReference>
<evidence type="ECO:0000256" key="1">
    <source>
        <dbReference type="ARBA" id="ARBA00002670"/>
    </source>
</evidence>
<feature type="domain" description="Homing endonuclease LAGLIDADG" evidence="3">
    <location>
        <begin position="380"/>
        <end position="476"/>
    </location>
</feature>
<keyword evidence="4" id="KW-0255">Endonuclease</keyword>
<keyword evidence="2" id="KW-0812">Transmembrane</keyword>
<dbReference type="EMBL" id="NBII01000013">
    <property type="protein sequence ID" value="TQF64795.1"/>
    <property type="molecule type" value="Genomic_DNA"/>
</dbReference>
<keyword evidence="2" id="KW-0472">Membrane</keyword>
<keyword evidence="2" id="KW-1133">Transmembrane helix</keyword>
<comment type="function">
    <text evidence="1">Mitochondrial DNA endonuclease involved in intron homing.</text>
</comment>
<keyword evidence="4" id="KW-0378">Hydrolase</keyword>
<feature type="transmembrane region" description="Helical" evidence="2">
    <location>
        <begin position="110"/>
        <end position="130"/>
    </location>
</feature>
<keyword evidence="4" id="KW-0496">Mitochondrion</keyword>
<comment type="caution">
    <text evidence="4">The sequence shown here is derived from an EMBL/GenBank/DDBJ whole genome shotgun (WGS) entry which is preliminary data.</text>
</comment>
<accession>A0A541AXK3</accession>
<feature type="domain" description="Homing endonuclease LAGLIDADG" evidence="3">
    <location>
        <begin position="220"/>
        <end position="318"/>
    </location>
</feature>
<dbReference type="Gene3D" id="3.10.28.10">
    <property type="entry name" value="Homing endonucleases"/>
    <property type="match status" value="2"/>
</dbReference>
<evidence type="ECO:0000259" key="3">
    <source>
        <dbReference type="Pfam" id="PF00961"/>
    </source>
</evidence>
<proteinExistence type="predicted"/>
<dbReference type="InterPro" id="IPR051289">
    <property type="entry name" value="LAGLIDADG_Endonuclease"/>
</dbReference>
<dbReference type="EMBL" id="CM008263">
    <property type="protein sequence ID" value="TQF64795.1"/>
    <property type="molecule type" value="Genomic_DNA"/>
</dbReference>
<dbReference type="Proteomes" id="UP000217199">
    <property type="component" value="Mitochondrion MT"/>
</dbReference>
<dbReference type="InterPro" id="IPR004860">
    <property type="entry name" value="LAGLIDADG_dom"/>
</dbReference>
<dbReference type="InParanoid" id="A0A541AXK3"/>
<protein>
    <submittedName>
        <fullName evidence="4">LAGLIDADG homing endonuclease</fullName>
    </submittedName>
</protein>
<dbReference type="Pfam" id="PF00961">
    <property type="entry name" value="LAGLIDADG_1"/>
    <property type="match status" value="2"/>
</dbReference>
<dbReference type="OrthoDB" id="5424169at2759"/>
<evidence type="ECO:0000313" key="4">
    <source>
        <dbReference type="EMBL" id="TQF64795.1"/>
    </source>
</evidence>
<name>A0A541AXK3_9AGAM</name>
<evidence type="ECO:0000256" key="2">
    <source>
        <dbReference type="SAM" id="Phobius"/>
    </source>
</evidence>
<reference evidence="4 5" key="1">
    <citation type="journal article" date="2017" name="bioRxiv">
        <title>The Genomic Landscape Of Tree Rot In Phellinus noxius And Its Hymenochaetales Members.</title>
        <authorList>
            <person name="Chung C.-L."/>
            <person name="Lee J.T."/>
            <person name="Akiba M."/>
            <person name="Lee H.-H."/>
            <person name="Kuo T.-H."/>
            <person name="Liu D."/>
            <person name="Ke H.-M."/>
            <person name="Yokoi T."/>
            <person name="Roa M.B."/>
            <person name="Lu M.J."/>
            <person name="Chang Y.-Y."/>
            <person name="Ann P.-J."/>
            <person name="Tsai J.-N."/>
            <person name="Chen C.-Y."/>
            <person name="Tzean S.-S."/>
            <person name="Ota Y."/>
            <person name="Hattori T."/>
            <person name="Sahashi N."/>
            <person name="Liou R.-F."/>
            <person name="Kikuchi T."/>
            <person name="Tsai I.J."/>
        </authorList>
    </citation>
    <scope>NUCLEOTIDE SEQUENCE [LARGE SCALE GENOMIC DNA]</scope>
    <source>
        <strain evidence="4 5">FFPRI411160</strain>
    </source>
</reference>
<feature type="transmembrane region" description="Helical" evidence="2">
    <location>
        <begin position="20"/>
        <end position="40"/>
    </location>
</feature>
<dbReference type="InterPro" id="IPR027434">
    <property type="entry name" value="Homing_endonucl"/>
</dbReference>
<sequence length="508" mass="56468">MINTNMRILIQIFTNSDLNNLILIMSYAFFFFLLFTYVIDGCQLSDVTIIKWLQIFAFWAFILLIIYFYIVLVAFLQSPVYCSDVNNSDVTVTVIQDIIQPLAKSLRAGASNLGIGAALGGGLAAGASLVKKTSLPMSVKVVITIGLGASGAVISVSAENYLIWLNIVQSGVALLFSLPRPQGANKNTKSIVKPFQTKILSVKSNSTKVNHPSLDPNWVTGFTDAEGSFGVYISQRKGTKYWSIVPSFEIGLHSKDLATLYKIKDYFGVGSISIRKTRAFASFKVSSISDLKNKIIPHYTNFPLQTQKRVDFNLWVKIINLIDCKEHLTVDGLNKILELKSALNRGLSKSTAEFTSVKALERPLHLVQPSEFKKINPMWLVGFTDGAGSFGIKTMKRANGKYQIGVRFRLAQHIRDHHLLTLITEYLGCGKVYLMSGGLACSLEVFSYSDMTTKIIPFFETHSLLTEKAKDFKDLTLVSDLIKNKEHLTVEGLAKINKIKSNMNMNRS</sequence>
<dbReference type="PANTHER" id="PTHR36181">
    <property type="entry name" value="INTRON-ENCODED ENDONUCLEASE AI3-RELATED"/>
    <property type="match status" value="1"/>
</dbReference>
<gene>
    <name evidence="4" type="ORF">PNOK_m000076</name>
</gene>
<dbReference type="PANTHER" id="PTHR36181:SF4">
    <property type="entry name" value="LAGLIDADG ENDONUCLEASE"/>
    <property type="match status" value="1"/>
</dbReference>
<dbReference type="SUPFAM" id="SSF55608">
    <property type="entry name" value="Homing endonucleases"/>
    <property type="match status" value="2"/>
</dbReference>
<dbReference type="STRING" id="2282107.A0A541AXK3"/>